<dbReference type="EMBL" id="LT629709">
    <property type="protein sequence ID" value="SDP67798.1"/>
    <property type="molecule type" value="Genomic_DNA"/>
</dbReference>
<keyword evidence="5" id="KW-1185">Reference proteome</keyword>
<evidence type="ECO:0000256" key="1">
    <source>
        <dbReference type="SAM" id="SignalP"/>
    </source>
</evidence>
<evidence type="ECO:0000313" key="3">
    <source>
        <dbReference type="EMBL" id="OLU05873.1"/>
    </source>
</evidence>
<keyword evidence="1" id="KW-0732">Signal</keyword>
<dbReference type="Proteomes" id="UP000198549">
    <property type="component" value="Chromosome I"/>
</dbReference>
<reference evidence="4 6" key="1">
    <citation type="submission" date="2016-10" db="EMBL/GenBank/DDBJ databases">
        <authorList>
            <person name="de Groot N.N."/>
        </authorList>
    </citation>
    <scope>NUCLEOTIDE SEQUENCE [LARGE SCALE GENOMIC DNA]</scope>
    <source>
        <strain evidence="4 6">BS3776</strain>
    </source>
</reference>
<dbReference type="CDD" id="cd16329">
    <property type="entry name" value="LolA_like"/>
    <property type="match status" value="1"/>
</dbReference>
<dbReference type="AlphaFoldDB" id="A0A1H0UPC0"/>
<evidence type="ECO:0000313" key="6">
    <source>
        <dbReference type="Proteomes" id="UP000198549"/>
    </source>
</evidence>
<organism evidence="4 6">
    <name type="scientific">Pseudomonas reinekei</name>
    <dbReference type="NCBI Taxonomy" id="395598"/>
    <lineage>
        <taxon>Bacteria</taxon>
        <taxon>Pseudomonadati</taxon>
        <taxon>Pseudomonadota</taxon>
        <taxon>Gammaproteobacteria</taxon>
        <taxon>Pseudomonadales</taxon>
        <taxon>Pseudomonadaceae</taxon>
        <taxon>Pseudomonas</taxon>
    </lineage>
</organism>
<name>A0A1H0UPC0_PSERE</name>
<protein>
    <submittedName>
        <fullName evidence="2">DUF1329 domain-containing protein</fullName>
    </submittedName>
</protein>
<reference evidence="5" key="3">
    <citation type="submission" date="2017-01" db="EMBL/GenBank/DDBJ databases">
        <authorList>
            <person name="Poblete-Castro I."/>
        </authorList>
    </citation>
    <scope>NUCLEOTIDE SEQUENCE [LARGE SCALE GENOMIC DNA]</scope>
    <source>
        <strain evidence="5">DSM 18361 / CCUG 53116 / MT1</strain>
    </source>
</reference>
<evidence type="ECO:0000313" key="7">
    <source>
        <dbReference type="Proteomes" id="UP000460142"/>
    </source>
</evidence>
<dbReference type="Gene3D" id="2.50.20.10">
    <property type="entry name" value="Lipoprotein localisation LolA/LolB/LppX"/>
    <property type="match status" value="1"/>
</dbReference>
<reference evidence="2 7" key="4">
    <citation type="submission" date="2019-09" db="EMBL/GenBank/DDBJ databases">
        <title>Draft genome sequences of 48 bacterial type strains from the CCUG.</title>
        <authorList>
            <person name="Tunovic T."/>
            <person name="Pineiro-Iglesias B."/>
            <person name="Unosson C."/>
            <person name="Inganas E."/>
            <person name="Ohlen M."/>
            <person name="Cardew S."/>
            <person name="Jensie-Markopoulos S."/>
            <person name="Salva-Serra F."/>
            <person name="Jaen-Luchoro D."/>
            <person name="Karlsson R."/>
            <person name="Svensson-Stadler L."/>
            <person name="Chun J."/>
            <person name="Moore E."/>
        </authorList>
    </citation>
    <scope>NUCLEOTIDE SEQUENCE [LARGE SCALE GENOMIC DNA]</scope>
    <source>
        <strain evidence="2 7">CCUG 53116</strain>
    </source>
</reference>
<feature type="signal peptide" evidence="1">
    <location>
        <begin position="1"/>
        <end position="24"/>
    </location>
</feature>
<dbReference type="EMBL" id="MSTQ01000001">
    <property type="protein sequence ID" value="OLU05873.1"/>
    <property type="molecule type" value="Genomic_DNA"/>
</dbReference>
<dbReference type="RefSeq" id="WP_075944541.1">
    <property type="nucleotide sequence ID" value="NZ_LT629709.1"/>
</dbReference>
<dbReference type="EMBL" id="VZPS01000001">
    <property type="protein sequence ID" value="KAB0488386.1"/>
    <property type="molecule type" value="Genomic_DNA"/>
</dbReference>
<evidence type="ECO:0000313" key="4">
    <source>
        <dbReference type="EMBL" id="SDP67798.1"/>
    </source>
</evidence>
<proteinExistence type="predicted"/>
<reference evidence="3" key="2">
    <citation type="submission" date="2017-01" db="EMBL/GenBank/DDBJ databases">
        <authorList>
            <person name="Mah S.A."/>
            <person name="Swanson W.J."/>
            <person name="Moy G.W."/>
            <person name="Vacquier V.D."/>
        </authorList>
    </citation>
    <scope>NUCLEOTIDE SEQUENCE [LARGE SCALE GENOMIC DNA]</scope>
    <source>
        <strain evidence="3">MT1</strain>
    </source>
</reference>
<sequence>MQAKHTILCAALWSVMFATPHVLAAVSPDEAAQLKSTLTPMGAEKAGNKEGTIPAWDGGYTTVPAGYKNGDSRLDPFASEKPLYTIDSKNMDKYADKLSDGIKAMLKKYPDSYRLDVYPTHRTAAAPQWVYDNTFANATRAKLTDDKVWVEGAYGGIPFPIPKNGAEAMWNHKLLYAGEATSYAFNNYVGTPDGKLVLSVRGYNKAMFPYYNKNGSLETFKGQSTLLRVWMTDPPIKSGEQFVLIDSTNKPRQAWQYLPGQRRVRKAPTLGYDTPSDVNSGMEYYDESYIFLGDLDRYNWKLVGKKELYIPYNNNKFLQKNVSIDKQLMPHHINPDSTRWELHRVWVVEADLAPGKRHVVPKRRYYLDEDTWGAILADGWDGQGQLWRTQISLPFLIPDGPFVYPNLQWSTHNLQTGGWSGEGATDWSNPSYTFHLKMLTDARSGDFTPEAMSGEGVR</sequence>
<dbReference type="Proteomes" id="UP000460142">
    <property type="component" value="Unassembled WGS sequence"/>
</dbReference>
<dbReference type="InterPro" id="IPR010752">
    <property type="entry name" value="DUF1329"/>
</dbReference>
<evidence type="ECO:0000313" key="2">
    <source>
        <dbReference type="EMBL" id="KAB0488386.1"/>
    </source>
</evidence>
<gene>
    <name evidence="3" type="ORF">BVK86_00505</name>
    <name evidence="2" type="ORF">F7R15_00510</name>
    <name evidence="4" type="ORF">SAMN04490202_5543</name>
</gene>
<accession>A0A1H0UPC0</accession>
<evidence type="ECO:0000313" key="5">
    <source>
        <dbReference type="Proteomes" id="UP000186756"/>
    </source>
</evidence>
<feature type="chain" id="PRO_5015065322" evidence="1">
    <location>
        <begin position="25"/>
        <end position="458"/>
    </location>
</feature>
<dbReference type="OrthoDB" id="178023at2"/>
<dbReference type="Pfam" id="PF07044">
    <property type="entry name" value="DUF1329"/>
    <property type="match status" value="1"/>
</dbReference>
<dbReference type="Proteomes" id="UP000186756">
    <property type="component" value="Unassembled WGS sequence"/>
</dbReference>